<reference evidence="1" key="2">
    <citation type="journal article" date="2015" name="Data Brief">
        <title>Shoot transcriptome of the giant reed, Arundo donax.</title>
        <authorList>
            <person name="Barrero R.A."/>
            <person name="Guerrero F.D."/>
            <person name="Moolhuijzen P."/>
            <person name="Goolsby J.A."/>
            <person name="Tidwell J."/>
            <person name="Bellgard S.E."/>
            <person name="Bellgard M.I."/>
        </authorList>
    </citation>
    <scope>NUCLEOTIDE SEQUENCE</scope>
    <source>
        <tissue evidence="1">Shoot tissue taken approximately 20 cm above the soil surface</tissue>
    </source>
</reference>
<name>A0A0A9GYA6_ARUDO</name>
<sequence>MRKKGIFMHNQKNMFQKEIGSSSIHSSSILRLQ</sequence>
<accession>A0A0A9GYA6</accession>
<protein>
    <submittedName>
        <fullName evidence="1">Uncharacterized protein</fullName>
    </submittedName>
</protein>
<evidence type="ECO:0000313" key="1">
    <source>
        <dbReference type="EMBL" id="JAE29512.1"/>
    </source>
</evidence>
<reference evidence="1" key="1">
    <citation type="submission" date="2014-09" db="EMBL/GenBank/DDBJ databases">
        <authorList>
            <person name="Magalhaes I.L.F."/>
            <person name="Oliveira U."/>
            <person name="Santos F.R."/>
            <person name="Vidigal T.H.D.A."/>
            <person name="Brescovit A.D."/>
            <person name="Santos A.J."/>
        </authorList>
    </citation>
    <scope>NUCLEOTIDE SEQUENCE</scope>
    <source>
        <tissue evidence="1">Shoot tissue taken approximately 20 cm above the soil surface</tissue>
    </source>
</reference>
<dbReference type="AlphaFoldDB" id="A0A0A9GYA6"/>
<organism evidence="1">
    <name type="scientific">Arundo donax</name>
    <name type="common">Giant reed</name>
    <name type="synonym">Donax arundinaceus</name>
    <dbReference type="NCBI Taxonomy" id="35708"/>
    <lineage>
        <taxon>Eukaryota</taxon>
        <taxon>Viridiplantae</taxon>
        <taxon>Streptophyta</taxon>
        <taxon>Embryophyta</taxon>
        <taxon>Tracheophyta</taxon>
        <taxon>Spermatophyta</taxon>
        <taxon>Magnoliopsida</taxon>
        <taxon>Liliopsida</taxon>
        <taxon>Poales</taxon>
        <taxon>Poaceae</taxon>
        <taxon>PACMAD clade</taxon>
        <taxon>Arundinoideae</taxon>
        <taxon>Arundineae</taxon>
        <taxon>Arundo</taxon>
    </lineage>
</organism>
<proteinExistence type="predicted"/>
<dbReference type="EMBL" id="GBRH01168384">
    <property type="protein sequence ID" value="JAE29512.1"/>
    <property type="molecule type" value="Transcribed_RNA"/>
</dbReference>